<organism evidence="1 2">
    <name type="scientific">Clohesyomyces aquaticus</name>
    <dbReference type="NCBI Taxonomy" id="1231657"/>
    <lineage>
        <taxon>Eukaryota</taxon>
        <taxon>Fungi</taxon>
        <taxon>Dikarya</taxon>
        <taxon>Ascomycota</taxon>
        <taxon>Pezizomycotina</taxon>
        <taxon>Dothideomycetes</taxon>
        <taxon>Pleosporomycetidae</taxon>
        <taxon>Pleosporales</taxon>
        <taxon>Lindgomycetaceae</taxon>
        <taxon>Clohesyomyces</taxon>
    </lineage>
</organism>
<dbReference type="AlphaFoldDB" id="A0A1Y1Y5T1"/>
<keyword evidence="2" id="KW-1185">Reference proteome</keyword>
<evidence type="ECO:0000313" key="1">
    <source>
        <dbReference type="EMBL" id="ORX93377.1"/>
    </source>
</evidence>
<dbReference type="Proteomes" id="UP000193144">
    <property type="component" value="Unassembled WGS sequence"/>
</dbReference>
<name>A0A1Y1Y5T1_9PLEO</name>
<gene>
    <name evidence="1" type="ORF">BCR34DRAFT_580543</name>
</gene>
<reference evidence="1 2" key="1">
    <citation type="submission" date="2016-07" db="EMBL/GenBank/DDBJ databases">
        <title>Pervasive Adenine N6-methylation of Active Genes in Fungi.</title>
        <authorList>
            <consortium name="DOE Joint Genome Institute"/>
            <person name="Mondo S.J."/>
            <person name="Dannebaum R.O."/>
            <person name="Kuo R.C."/>
            <person name="Labutti K."/>
            <person name="Haridas S."/>
            <person name="Kuo A."/>
            <person name="Salamov A."/>
            <person name="Ahrendt S.R."/>
            <person name="Lipzen A."/>
            <person name="Sullivan W."/>
            <person name="Andreopoulos W.B."/>
            <person name="Clum A."/>
            <person name="Lindquist E."/>
            <person name="Daum C."/>
            <person name="Ramamoorthy G.K."/>
            <person name="Gryganskyi A."/>
            <person name="Culley D."/>
            <person name="Magnuson J.K."/>
            <person name="James T.Y."/>
            <person name="O'Malley M.A."/>
            <person name="Stajich J.E."/>
            <person name="Spatafora J.W."/>
            <person name="Visel A."/>
            <person name="Grigoriev I.V."/>
        </authorList>
    </citation>
    <scope>NUCLEOTIDE SEQUENCE [LARGE SCALE GENOMIC DNA]</scope>
    <source>
        <strain evidence="1 2">CBS 115471</strain>
    </source>
</reference>
<proteinExistence type="predicted"/>
<protein>
    <submittedName>
        <fullName evidence="1">Uncharacterized protein</fullName>
    </submittedName>
</protein>
<comment type="caution">
    <text evidence="1">The sequence shown here is derived from an EMBL/GenBank/DDBJ whole genome shotgun (WGS) entry which is preliminary data.</text>
</comment>
<evidence type="ECO:0000313" key="2">
    <source>
        <dbReference type="Proteomes" id="UP000193144"/>
    </source>
</evidence>
<accession>A0A1Y1Y5T1</accession>
<dbReference type="EMBL" id="MCFA01000343">
    <property type="protein sequence ID" value="ORX93377.1"/>
    <property type="molecule type" value="Genomic_DNA"/>
</dbReference>
<sequence>MIDFIQIRLADSQVPYLRLSFSPVKHVFLCTNYLINYHIDLHQVFESTFSLTKCITQPSSRSWLWPRPHSSLQRERNASTEFAPRVPTASTTSEGVCRLVCAPAQIAIDAVILRGPGLAEPRELVRVRAIQEVVREHGRLDSVPLGVTLGAATNNEGREIGSTWPSKPIYVVLSFNKKSFCGIQLVVLANPPMVGRDWLIGEGESCHPGSNRRLIYAPPRISHSSPFIPTNCRVRVQSL</sequence>